<organism evidence="1 2">
    <name type="scientific">Undibacterium curvum</name>
    <dbReference type="NCBI Taxonomy" id="2762294"/>
    <lineage>
        <taxon>Bacteria</taxon>
        <taxon>Pseudomonadati</taxon>
        <taxon>Pseudomonadota</taxon>
        <taxon>Betaproteobacteria</taxon>
        <taxon>Burkholderiales</taxon>
        <taxon>Oxalobacteraceae</taxon>
        <taxon>Undibacterium</taxon>
    </lineage>
</organism>
<dbReference type="RefSeq" id="WP_186903238.1">
    <property type="nucleotide sequence ID" value="NZ_JACOGD010000003.1"/>
</dbReference>
<evidence type="ECO:0000313" key="1">
    <source>
        <dbReference type="EMBL" id="MBC3931497.1"/>
    </source>
</evidence>
<proteinExistence type="predicted"/>
<gene>
    <name evidence="1" type="ORF">H8K43_07445</name>
</gene>
<protein>
    <submittedName>
        <fullName evidence="1">Uncharacterized protein</fullName>
    </submittedName>
</protein>
<dbReference type="Proteomes" id="UP000654304">
    <property type="component" value="Unassembled WGS sequence"/>
</dbReference>
<accession>A0ABR7A4C2</accession>
<reference evidence="1 2" key="1">
    <citation type="submission" date="2020-08" db="EMBL/GenBank/DDBJ databases">
        <title>Novel species isolated from subtropical streams in China.</title>
        <authorList>
            <person name="Lu H."/>
        </authorList>
    </citation>
    <scope>NUCLEOTIDE SEQUENCE [LARGE SCALE GENOMIC DNA]</scope>
    <source>
        <strain evidence="1 2">CY22W</strain>
    </source>
</reference>
<evidence type="ECO:0000313" key="2">
    <source>
        <dbReference type="Proteomes" id="UP000654304"/>
    </source>
</evidence>
<comment type="caution">
    <text evidence="1">The sequence shown here is derived from an EMBL/GenBank/DDBJ whole genome shotgun (WGS) entry which is preliminary data.</text>
</comment>
<keyword evidence="2" id="KW-1185">Reference proteome</keyword>
<name>A0ABR7A4C2_9BURK</name>
<dbReference type="EMBL" id="JACOGD010000003">
    <property type="protein sequence ID" value="MBC3931497.1"/>
    <property type="molecule type" value="Genomic_DNA"/>
</dbReference>
<sequence length="133" mass="15125">MTPIDKFKTDWQKDALTASFCEAIFCHLCEPKNRLEHFSFARLKAIANSDNEEKLATALQYLSSPRCFVLKQIFLFFDNDDVTEFSSSEMVEIFRNGAFVHPSQGVVVRDLNQILVAFEVGDFFSQSGLNAND</sequence>